<dbReference type="PANTHER" id="PTHR43433:SF1">
    <property type="entry name" value="BLL5160 PROTEIN"/>
    <property type="match status" value="1"/>
</dbReference>
<evidence type="ECO:0000313" key="2">
    <source>
        <dbReference type="EMBL" id="THU81870.1"/>
    </source>
</evidence>
<evidence type="ECO:0000259" key="1">
    <source>
        <dbReference type="Pfam" id="PF00561"/>
    </source>
</evidence>
<dbReference type="AlphaFoldDB" id="A0A4S8L0P8"/>
<dbReference type="GO" id="GO:0016787">
    <property type="term" value="F:hydrolase activity"/>
    <property type="evidence" value="ECO:0007669"/>
    <property type="project" value="UniProtKB-KW"/>
</dbReference>
<evidence type="ECO:0000313" key="3">
    <source>
        <dbReference type="Proteomes" id="UP000297245"/>
    </source>
</evidence>
<protein>
    <submittedName>
        <fullName evidence="2">Alpha/beta-hydrolase</fullName>
    </submittedName>
</protein>
<dbReference type="Pfam" id="PF00561">
    <property type="entry name" value="Abhydrolase_1"/>
    <property type="match status" value="1"/>
</dbReference>
<name>A0A4S8L0P8_DENBC</name>
<reference evidence="2 3" key="1">
    <citation type="journal article" date="2019" name="Nat. Ecol. Evol.">
        <title>Megaphylogeny resolves global patterns of mushroom evolution.</title>
        <authorList>
            <person name="Varga T."/>
            <person name="Krizsan K."/>
            <person name="Foldi C."/>
            <person name="Dima B."/>
            <person name="Sanchez-Garcia M."/>
            <person name="Sanchez-Ramirez S."/>
            <person name="Szollosi G.J."/>
            <person name="Szarkandi J.G."/>
            <person name="Papp V."/>
            <person name="Albert L."/>
            <person name="Andreopoulos W."/>
            <person name="Angelini C."/>
            <person name="Antonin V."/>
            <person name="Barry K.W."/>
            <person name="Bougher N.L."/>
            <person name="Buchanan P."/>
            <person name="Buyck B."/>
            <person name="Bense V."/>
            <person name="Catcheside P."/>
            <person name="Chovatia M."/>
            <person name="Cooper J."/>
            <person name="Damon W."/>
            <person name="Desjardin D."/>
            <person name="Finy P."/>
            <person name="Geml J."/>
            <person name="Haridas S."/>
            <person name="Hughes K."/>
            <person name="Justo A."/>
            <person name="Karasinski D."/>
            <person name="Kautmanova I."/>
            <person name="Kiss B."/>
            <person name="Kocsube S."/>
            <person name="Kotiranta H."/>
            <person name="LaButti K.M."/>
            <person name="Lechner B.E."/>
            <person name="Liimatainen K."/>
            <person name="Lipzen A."/>
            <person name="Lukacs Z."/>
            <person name="Mihaltcheva S."/>
            <person name="Morgado L.N."/>
            <person name="Niskanen T."/>
            <person name="Noordeloos M.E."/>
            <person name="Ohm R.A."/>
            <person name="Ortiz-Santana B."/>
            <person name="Ovrebo C."/>
            <person name="Racz N."/>
            <person name="Riley R."/>
            <person name="Savchenko A."/>
            <person name="Shiryaev A."/>
            <person name="Soop K."/>
            <person name="Spirin V."/>
            <person name="Szebenyi C."/>
            <person name="Tomsovsky M."/>
            <person name="Tulloss R.E."/>
            <person name="Uehling J."/>
            <person name="Grigoriev I.V."/>
            <person name="Vagvolgyi C."/>
            <person name="Papp T."/>
            <person name="Martin F.M."/>
            <person name="Miettinen O."/>
            <person name="Hibbett D.S."/>
            <person name="Nagy L.G."/>
        </authorList>
    </citation>
    <scope>NUCLEOTIDE SEQUENCE [LARGE SCALE GENOMIC DNA]</scope>
    <source>
        <strain evidence="2 3">CBS 962.96</strain>
    </source>
</reference>
<accession>A0A4S8L0P8</accession>
<sequence length="327" mass="36894">MASKTSSEPEIFIHPALDILPLTCNSWKIYPEDIYPGGGYLDTDFGKVRYWLFGPETGIKIVLIHGLSLPSLIWKHIAPSLASHGFRVLVYDLYGHGYTQAPEITYTTELYTTELYLLLKHVKWEKANLMGASMGGGIAVSFIDKYSEMVDENIVLLASSGLLPVPRDFRSIPTPERTRPYIPDSNLSILDDISQEIIRLQSTHLPGHNYAVASSIQNGPLHNLAPAFRSEHFRGKSIILFHGTLDMIVPYRLATEMLLLFNPTIIKRKQLYTIPGGPHGLALARPEIIDVILEGVQGWFRKENWIDQQKYFDDEAGPGRDEPRLWP</sequence>
<dbReference type="PANTHER" id="PTHR43433">
    <property type="entry name" value="HYDROLASE, ALPHA/BETA FOLD FAMILY PROTEIN"/>
    <property type="match status" value="1"/>
</dbReference>
<dbReference type="InterPro" id="IPR029058">
    <property type="entry name" value="AB_hydrolase_fold"/>
</dbReference>
<keyword evidence="3" id="KW-1185">Reference proteome</keyword>
<proteinExistence type="predicted"/>
<dbReference type="SUPFAM" id="SSF53474">
    <property type="entry name" value="alpha/beta-Hydrolases"/>
    <property type="match status" value="1"/>
</dbReference>
<dbReference type="Proteomes" id="UP000297245">
    <property type="component" value="Unassembled WGS sequence"/>
</dbReference>
<organism evidence="2 3">
    <name type="scientific">Dendrothele bispora (strain CBS 962.96)</name>
    <dbReference type="NCBI Taxonomy" id="1314807"/>
    <lineage>
        <taxon>Eukaryota</taxon>
        <taxon>Fungi</taxon>
        <taxon>Dikarya</taxon>
        <taxon>Basidiomycota</taxon>
        <taxon>Agaricomycotina</taxon>
        <taxon>Agaricomycetes</taxon>
        <taxon>Agaricomycetidae</taxon>
        <taxon>Agaricales</taxon>
        <taxon>Agaricales incertae sedis</taxon>
        <taxon>Dendrothele</taxon>
    </lineage>
</organism>
<dbReference type="PRINTS" id="PR00111">
    <property type="entry name" value="ABHYDROLASE"/>
</dbReference>
<dbReference type="InterPro" id="IPR000073">
    <property type="entry name" value="AB_hydrolase_1"/>
</dbReference>
<gene>
    <name evidence="2" type="ORF">K435DRAFT_767020</name>
</gene>
<feature type="domain" description="AB hydrolase-1" evidence="1">
    <location>
        <begin position="61"/>
        <end position="159"/>
    </location>
</feature>
<dbReference type="InterPro" id="IPR050471">
    <property type="entry name" value="AB_hydrolase"/>
</dbReference>
<dbReference type="OrthoDB" id="408373at2759"/>
<dbReference type="Gene3D" id="3.40.50.1820">
    <property type="entry name" value="alpha/beta hydrolase"/>
    <property type="match status" value="1"/>
</dbReference>
<dbReference type="EMBL" id="ML179774">
    <property type="protein sequence ID" value="THU81870.1"/>
    <property type="molecule type" value="Genomic_DNA"/>
</dbReference>
<keyword evidence="2" id="KW-0378">Hydrolase</keyword>